<dbReference type="PROSITE" id="PS00211">
    <property type="entry name" value="ABC_TRANSPORTER_1"/>
    <property type="match status" value="2"/>
</dbReference>
<evidence type="ECO:0000256" key="14">
    <source>
        <dbReference type="ARBA" id="ARBA00038000"/>
    </source>
</evidence>
<evidence type="ECO:0000256" key="7">
    <source>
        <dbReference type="ARBA" id="ARBA00022769"/>
    </source>
</evidence>
<dbReference type="InterPro" id="IPR027417">
    <property type="entry name" value="P-loop_NTPase"/>
</dbReference>
<name>A0A0G1A3S5_9BACT</name>
<evidence type="ECO:0000256" key="15">
    <source>
        <dbReference type="ARBA" id="ARBA00039316"/>
    </source>
</evidence>
<keyword evidence="4" id="KW-0677">Repeat</keyword>
<evidence type="ECO:0000256" key="13">
    <source>
        <dbReference type="ARBA" id="ARBA00023204"/>
    </source>
</evidence>
<organism evidence="18 19">
    <name type="scientific">Candidatus Roizmanbacteria bacterium GW2011_GWC2_41_7</name>
    <dbReference type="NCBI Taxonomy" id="1618487"/>
    <lineage>
        <taxon>Bacteria</taxon>
        <taxon>Candidatus Roizmaniibacteriota</taxon>
    </lineage>
</organism>
<keyword evidence="8" id="KW-0863">Zinc-finger</keyword>
<keyword evidence="12" id="KW-0238">DNA-binding</keyword>
<dbReference type="GO" id="GO:0008270">
    <property type="term" value="F:zinc ion binding"/>
    <property type="evidence" value="ECO:0007669"/>
    <property type="project" value="UniProtKB-KW"/>
</dbReference>
<dbReference type="GO" id="GO:0003677">
    <property type="term" value="F:DNA binding"/>
    <property type="evidence" value="ECO:0007669"/>
    <property type="project" value="UniProtKB-KW"/>
</dbReference>
<dbReference type="GO" id="GO:0006289">
    <property type="term" value="P:nucleotide-excision repair"/>
    <property type="evidence" value="ECO:0007669"/>
    <property type="project" value="InterPro"/>
</dbReference>
<dbReference type="GO" id="GO:0009380">
    <property type="term" value="C:excinuclease repair complex"/>
    <property type="evidence" value="ECO:0007669"/>
    <property type="project" value="InterPro"/>
</dbReference>
<dbReference type="InterPro" id="IPR041552">
    <property type="entry name" value="UvrA_DNA-bd"/>
</dbReference>
<evidence type="ECO:0000313" key="19">
    <source>
        <dbReference type="Proteomes" id="UP000034371"/>
    </source>
</evidence>
<gene>
    <name evidence="18" type="ORF">UU78_C0069G0002</name>
</gene>
<dbReference type="SUPFAM" id="SSF52540">
    <property type="entry name" value="P-loop containing nucleoside triphosphate hydrolases"/>
    <property type="match status" value="2"/>
</dbReference>
<dbReference type="NCBIfam" id="NF001503">
    <property type="entry name" value="PRK00349.1"/>
    <property type="match status" value="1"/>
</dbReference>
<dbReference type="Proteomes" id="UP000034371">
    <property type="component" value="Unassembled WGS sequence"/>
</dbReference>
<dbReference type="PANTHER" id="PTHR43152:SF3">
    <property type="entry name" value="UVRABC SYSTEM PROTEIN A"/>
    <property type="match status" value="1"/>
</dbReference>
<evidence type="ECO:0000256" key="10">
    <source>
        <dbReference type="ARBA" id="ARBA00022840"/>
    </source>
</evidence>
<comment type="subcellular location">
    <subcellularLocation>
        <location evidence="1">Cytoplasm</location>
    </subcellularLocation>
</comment>
<dbReference type="CDD" id="cd03271">
    <property type="entry name" value="ABC_UvrA_II"/>
    <property type="match status" value="1"/>
</dbReference>
<evidence type="ECO:0000256" key="16">
    <source>
        <dbReference type="ARBA" id="ARBA00042156"/>
    </source>
</evidence>
<feature type="domain" description="ABC transporter" evidence="17">
    <location>
        <begin position="641"/>
        <end position="970"/>
    </location>
</feature>
<evidence type="ECO:0000256" key="1">
    <source>
        <dbReference type="ARBA" id="ARBA00004496"/>
    </source>
</evidence>
<evidence type="ECO:0000256" key="5">
    <source>
        <dbReference type="ARBA" id="ARBA00022741"/>
    </source>
</evidence>
<keyword evidence="10" id="KW-0067">ATP-binding</keyword>
<dbReference type="GO" id="GO:0005737">
    <property type="term" value="C:cytoplasm"/>
    <property type="evidence" value="ECO:0007669"/>
    <property type="project" value="UniProtKB-SubCell"/>
</dbReference>
<evidence type="ECO:0000256" key="12">
    <source>
        <dbReference type="ARBA" id="ARBA00023125"/>
    </source>
</evidence>
<dbReference type="Gene3D" id="1.10.8.280">
    <property type="entry name" value="ABC transporter ATPase domain-like"/>
    <property type="match status" value="1"/>
</dbReference>
<evidence type="ECO:0000256" key="2">
    <source>
        <dbReference type="ARBA" id="ARBA00022490"/>
    </source>
</evidence>
<sequence length="973" mass="108574">MNKRQNTAIELRNYMDNTISIIGARQHNLKNITVTLPKNKLIVFTGVSGSGKSSLAMDTIYAEGQRRYVESLSSYARQFLGVMDKPDVDNIIGLSPSIAIDQKSTSHNPRSTVGTVTEIYDYVRLLFARIGHPHCPKCNNEISKLSVQQIVHMILENAPRRFMILAPVVRDRKGEFSGLIENIQKKGYRKIRIDGVVYDISEDIILIKTNKHTLEVVIDTFSFDKKMLRDEKIKSEFRTRLSDSVEQAITLTSGYVTLGEILDSGFSIPDKPKKIQATMYSEHFSCPHCSLSIPEVEPRIFSFNSPHGACETCSGIGTVLMVDPTLLISPDLSISEGGILPFSRLFLHDTWYARIIAAVCQTHAIDTKEPIKNLSGKQRDILLYGTGDTVYDVSGTNRFGKITTIVEPYQGIIYELKRRHRETQSQFVREEIQKYMREEICSLCHGTRLKQESLKITIDDFSIADITNLSIVECQQWIVSLKTLPKQEMTIATSIMKEITTRLQFLIDVGLVYLTLHRSATSLSGGEAQRIRLASQIGSGLSGVLYVLDEPSIGLHQRDNKKLILTLENLRDLGNTVIVVEHDREMMKSADIIVDFGPGAGEHGGHIIAQGSYNDILTSKTLTSQYLSNKRIISRKINSAISNEKLTLIGARHNNLKNVTLEIPLGKFVCITGVSGSGKSSLIVDTLYPIVQQRYNPQSKVKPGAFEQIIGLDYVDKVILIDQSPIGRTPRSNPATYTGVFTHIRDLYSLLPESRSRGYTTGRFSFNVKGGRCESCEGEGQKRIEMQFLSDVFVTCESCKGTRYNDETLEILYHGKTIADILSMSVEEGVDFFQNNYHVAGKLKTIQEVGLGYIKLGQAATMVSGGEAQRIKLATELSKKATGKTLYILDEPTTGLHFSDLEKLLQVLHKLTQLGNTVIVIEHNLDIIKNADWIIDMGPEGGDNGGEIIGMGTPQELRMLERSYTGTYLKHIL</sequence>
<keyword evidence="5" id="KW-0547">Nucleotide-binding</keyword>
<evidence type="ECO:0000259" key="17">
    <source>
        <dbReference type="PROSITE" id="PS50893"/>
    </source>
</evidence>
<dbReference type="InterPro" id="IPR003439">
    <property type="entry name" value="ABC_transporter-like_ATP-bd"/>
</dbReference>
<dbReference type="EMBL" id="LCBY01000069">
    <property type="protein sequence ID" value="KKS20043.1"/>
    <property type="molecule type" value="Genomic_DNA"/>
</dbReference>
<evidence type="ECO:0000256" key="9">
    <source>
        <dbReference type="ARBA" id="ARBA00022833"/>
    </source>
</evidence>
<dbReference type="Gene3D" id="3.40.50.300">
    <property type="entry name" value="P-loop containing nucleotide triphosphate hydrolases"/>
    <property type="match status" value="3"/>
</dbReference>
<keyword evidence="11" id="KW-0267">Excision nuclease</keyword>
<keyword evidence="6" id="KW-0227">DNA damage</keyword>
<evidence type="ECO:0000256" key="4">
    <source>
        <dbReference type="ARBA" id="ARBA00022737"/>
    </source>
</evidence>
<reference evidence="18 19" key="1">
    <citation type="journal article" date="2015" name="Nature">
        <title>rRNA introns, odd ribosomes, and small enigmatic genomes across a large radiation of phyla.</title>
        <authorList>
            <person name="Brown C.T."/>
            <person name="Hug L.A."/>
            <person name="Thomas B.C."/>
            <person name="Sharon I."/>
            <person name="Castelle C.J."/>
            <person name="Singh A."/>
            <person name="Wilkins M.J."/>
            <person name="Williams K.H."/>
            <person name="Banfield J.F."/>
        </authorList>
    </citation>
    <scope>NUCLEOTIDE SEQUENCE [LARGE SCALE GENOMIC DNA]</scope>
</reference>
<keyword evidence="3" id="KW-0479">Metal-binding</keyword>
<comment type="similarity">
    <text evidence="14">Belongs to the ABC transporter superfamily. UvrA family.</text>
</comment>
<dbReference type="GO" id="GO:0005524">
    <property type="term" value="F:ATP binding"/>
    <property type="evidence" value="ECO:0007669"/>
    <property type="project" value="UniProtKB-KW"/>
</dbReference>
<dbReference type="Gene3D" id="3.30.190.20">
    <property type="match status" value="1"/>
</dbReference>
<evidence type="ECO:0000256" key="6">
    <source>
        <dbReference type="ARBA" id="ARBA00022763"/>
    </source>
</evidence>
<dbReference type="Gene3D" id="1.20.1580.10">
    <property type="entry name" value="ABC transporter ATPase like domain"/>
    <property type="match status" value="3"/>
</dbReference>
<evidence type="ECO:0000313" key="18">
    <source>
        <dbReference type="EMBL" id="KKS20043.1"/>
    </source>
</evidence>
<dbReference type="GO" id="GO:0016887">
    <property type="term" value="F:ATP hydrolysis activity"/>
    <property type="evidence" value="ECO:0007669"/>
    <property type="project" value="InterPro"/>
</dbReference>
<dbReference type="InterPro" id="IPR004602">
    <property type="entry name" value="UvrA"/>
</dbReference>
<dbReference type="InterPro" id="IPR041102">
    <property type="entry name" value="UvrA_inter"/>
</dbReference>
<evidence type="ECO:0000256" key="8">
    <source>
        <dbReference type="ARBA" id="ARBA00022771"/>
    </source>
</evidence>
<keyword evidence="2" id="KW-0963">Cytoplasm</keyword>
<dbReference type="AlphaFoldDB" id="A0A0G1A3S5"/>
<dbReference type="PATRIC" id="fig|1618487.3.peg.833"/>
<keyword evidence="7" id="KW-0228">DNA excision</keyword>
<keyword evidence="13" id="KW-0234">DNA repair</keyword>
<comment type="caution">
    <text evidence="18">The sequence shown here is derived from an EMBL/GenBank/DDBJ whole genome shotgun (WGS) entry which is preliminary data.</text>
</comment>
<dbReference type="PROSITE" id="PS50893">
    <property type="entry name" value="ABC_TRANSPORTER_2"/>
    <property type="match status" value="1"/>
</dbReference>
<protein>
    <recommendedName>
        <fullName evidence="15">UvrABC system protein A</fullName>
    </recommendedName>
    <alternativeName>
        <fullName evidence="16">Excinuclease ABC subunit A</fullName>
    </alternativeName>
</protein>
<keyword evidence="9" id="KW-0862">Zinc</keyword>
<dbReference type="NCBIfam" id="TIGR00630">
    <property type="entry name" value="uvra"/>
    <property type="match status" value="1"/>
</dbReference>
<dbReference type="Pfam" id="PF17760">
    <property type="entry name" value="UvrA_inter"/>
    <property type="match status" value="1"/>
</dbReference>
<proteinExistence type="inferred from homology"/>
<accession>A0A0G1A3S5</accession>
<evidence type="ECO:0000256" key="3">
    <source>
        <dbReference type="ARBA" id="ARBA00022723"/>
    </source>
</evidence>
<evidence type="ECO:0000256" key="11">
    <source>
        <dbReference type="ARBA" id="ARBA00022881"/>
    </source>
</evidence>
<dbReference type="Pfam" id="PF17755">
    <property type="entry name" value="UvrA_DNA-bind"/>
    <property type="match status" value="1"/>
</dbReference>
<dbReference type="GO" id="GO:0004518">
    <property type="term" value="F:nuclease activity"/>
    <property type="evidence" value="ECO:0007669"/>
    <property type="project" value="UniProtKB-KW"/>
</dbReference>
<dbReference type="PANTHER" id="PTHR43152">
    <property type="entry name" value="UVRABC SYSTEM PROTEIN A"/>
    <property type="match status" value="1"/>
</dbReference>
<dbReference type="InterPro" id="IPR017871">
    <property type="entry name" value="ABC_transporter-like_CS"/>
</dbReference>